<evidence type="ECO:0000313" key="3">
    <source>
        <dbReference type="Proteomes" id="UP001149090"/>
    </source>
</evidence>
<gene>
    <name evidence="2" type="ORF">M0811_12834</name>
</gene>
<organism evidence="2 3">
    <name type="scientific">Anaeramoeba ignava</name>
    <name type="common">Anaerobic marine amoeba</name>
    <dbReference type="NCBI Taxonomy" id="1746090"/>
    <lineage>
        <taxon>Eukaryota</taxon>
        <taxon>Metamonada</taxon>
        <taxon>Anaeramoebidae</taxon>
        <taxon>Anaeramoeba</taxon>
    </lineage>
</organism>
<dbReference type="Proteomes" id="UP001149090">
    <property type="component" value="Unassembled WGS sequence"/>
</dbReference>
<accession>A0A9Q0R660</accession>
<sequence length="418" mass="50767">MFLLMKNEENNEMKIIIPVRSLSEDFKLFSWNTSNENPNTNYQCFIMKIDENGKILTNNEEENFFISFLYLEHKFYEESIKYLLMIQPILPLSKLSFEIGFWILSQFTNQNLKFRDCHPYASSIRIICAEILYSNYFTKIQSKNLKEDFHNIFHNEMIYSWRTEFQNFESFQTSLAINLNIYLNFGNLFISPKIDYFYHFQRSKFFENIFQKFKFQENIYYLLDSIFKNTFENYDQNLPFPQTFEFIYFESYLSYPQNIPNQLLFSKTELVSKIHQNSNNELSKIFKKVKKSKLIPELKINIKEDFSKLISEFPIYFRSILQRLCDPNSGIKENEELFLNIKVWMKFLNLKTNFNLKLKNIILDYWEKRKNSNSQKFKNPFLTQEEKNEKQKQKEESKSKWNDQKQNGMISLHLFNKK</sequence>
<evidence type="ECO:0000256" key="1">
    <source>
        <dbReference type="SAM" id="MobiDB-lite"/>
    </source>
</evidence>
<dbReference type="AlphaFoldDB" id="A0A9Q0R660"/>
<feature type="compositionally biased region" description="Basic and acidic residues" evidence="1">
    <location>
        <begin position="384"/>
        <end position="403"/>
    </location>
</feature>
<name>A0A9Q0R660_ANAIG</name>
<reference evidence="2" key="1">
    <citation type="submission" date="2022-10" db="EMBL/GenBank/DDBJ databases">
        <title>Novel sulphate-reducing endosymbionts in the free-living metamonad Anaeramoeba.</title>
        <authorList>
            <person name="Jerlstrom-Hultqvist J."/>
            <person name="Cepicka I."/>
            <person name="Gallot-Lavallee L."/>
            <person name="Salas-Leiva D."/>
            <person name="Curtis B.A."/>
            <person name="Zahonova K."/>
            <person name="Pipaliya S."/>
            <person name="Dacks J."/>
            <person name="Roger A.J."/>
        </authorList>
    </citation>
    <scope>NUCLEOTIDE SEQUENCE</scope>
    <source>
        <strain evidence="2">BMAN</strain>
    </source>
</reference>
<proteinExistence type="predicted"/>
<keyword evidence="3" id="KW-1185">Reference proteome</keyword>
<comment type="caution">
    <text evidence="2">The sequence shown here is derived from an EMBL/GenBank/DDBJ whole genome shotgun (WGS) entry which is preliminary data.</text>
</comment>
<evidence type="ECO:0000313" key="2">
    <source>
        <dbReference type="EMBL" id="KAJ5067916.1"/>
    </source>
</evidence>
<dbReference type="EMBL" id="JAPDFW010000124">
    <property type="protein sequence ID" value="KAJ5067916.1"/>
    <property type="molecule type" value="Genomic_DNA"/>
</dbReference>
<feature type="region of interest" description="Disordered" evidence="1">
    <location>
        <begin position="377"/>
        <end position="418"/>
    </location>
</feature>
<protein>
    <submittedName>
        <fullName evidence="2">Uncharacterized protein</fullName>
    </submittedName>
</protein>